<keyword evidence="2" id="KW-1185">Reference proteome</keyword>
<dbReference type="PATRIC" id="fig|1304281.5.peg.1984"/>
<dbReference type="Proteomes" id="UP000035900">
    <property type="component" value="Unassembled WGS sequence"/>
</dbReference>
<evidence type="ECO:0000313" key="1">
    <source>
        <dbReference type="EMBL" id="KMQ70810.1"/>
    </source>
</evidence>
<proteinExistence type="predicted"/>
<evidence type="ECO:0000313" key="2">
    <source>
        <dbReference type="Proteomes" id="UP000035900"/>
    </source>
</evidence>
<reference evidence="1 2" key="1">
    <citation type="journal article" date="2004" name="Int. J. Syst. Evol. Microbiol.">
        <title>Kaistella koreensis gen. nov., sp. nov., a novel member of the Chryseobacterium-Bergeyella-Riemerella branch.</title>
        <authorList>
            <person name="Kim M.K."/>
            <person name="Im W.T."/>
            <person name="Shin Y.K."/>
            <person name="Lim J.H."/>
            <person name="Kim S.H."/>
            <person name="Lee B.C."/>
            <person name="Park M.Y."/>
            <person name="Lee K.Y."/>
            <person name="Lee S.T."/>
        </authorList>
    </citation>
    <scope>NUCLEOTIDE SEQUENCE [LARGE SCALE GENOMIC DNA]</scope>
    <source>
        <strain evidence="1 2">CCUG 49689</strain>
    </source>
</reference>
<dbReference type="AlphaFoldDB" id="A0A0J7LP02"/>
<sequence>MKEKLIMDAVDVHAVTHYSIGHCRRILRKIKSLKSKLKHQKVTVEEVSEYLGISSEQIRNVLQKTG</sequence>
<name>A0A0J7LP02_9FLAO</name>
<organism evidence="1 2">
    <name type="scientific">Chryseobacterium koreense CCUG 49689</name>
    <dbReference type="NCBI Taxonomy" id="1304281"/>
    <lineage>
        <taxon>Bacteria</taxon>
        <taxon>Pseudomonadati</taxon>
        <taxon>Bacteroidota</taxon>
        <taxon>Flavobacteriia</taxon>
        <taxon>Flavobacteriales</taxon>
        <taxon>Weeksellaceae</taxon>
        <taxon>Chryseobacterium group</taxon>
        <taxon>Chryseobacterium</taxon>
    </lineage>
</organism>
<accession>A0A0J7LP02</accession>
<protein>
    <submittedName>
        <fullName evidence="1">Uncharacterized protein</fullName>
    </submittedName>
</protein>
<gene>
    <name evidence="1" type="ORF">ACM44_09230</name>
</gene>
<comment type="caution">
    <text evidence="1">The sequence shown here is derived from an EMBL/GenBank/DDBJ whole genome shotgun (WGS) entry which is preliminary data.</text>
</comment>
<dbReference type="EMBL" id="LFNG01000012">
    <property type="protein sequence ID" value="KMQ70810.1"/>
    <property type="molecule type" value="Genomic_DNA"/>
</dbReference>